<dbReference type="EMBL" id="QUMQ01000001">
    <property type="protein sequence ID" value="REG01710.1"/>
    <property type="molecule type" value="Genomic_DNA"/>
</dbReference>
<keyword evidence="2" id="KW-0808">Transferase</keyword>
<dbReference type="OrthoDB" id="3636702at2"/>
<protein>
    <submittedName>
        <fullName evidence="2">Methyltransferase family protein</fullName>
    </submittedName>
</protein>
<dbReference type="Proteomes" id="UP000256913">
    <property type="component" value="Unassembled WGS sequence"/>
</dbReference>
<accession>A0A3D9ZXH5</accession>
<proteinExistence type="predicted"/>
<sequence>MTEPEPPDAGAFSDIDALPEPVFELLFGVLRGMAEHPEIQRVRRTAWDALQPMPGQRLLDAGAGAGEVARALAAAVGEQGEVVAMDSSARTLQAARALTPPELPIRFVQGSVTDLEFPAETFDGVRSERVLQHVPDPDRAVRELARVTRRGGRVCLVDTDWESAALDGVPANLATAVRERMLNVAPGHHNDMGRTLRRRLLRASLDDVTATPVTCLFLDPASAAVVLPVMDPAIPPEAGMIPDDLREQWFTAIAAAGERGEFLAVLTIWVAAGVRR</sequence>
<dbReference type="Pfam" id="PF08241">
    <property type="entry name" value="Methyltransf_11"/>
    <property type="match status" value="1"/>
</dbReference>
<dbReference type="GO" id="GO:0008757">
    <property type="term" value="F:S-adenosylmethionine-dependent methyltransferase activity"/>
    <property type="evidence" value="ECO:0007669"/>
    <property type="project" value="InterPro"/>
</dbReference>
<keyword evidence="3" id="KW-1185">Reference proteome</keyword>
<dbReference type="PANTHER" id="PTHR43591">
    <property type="entry name" value="METHYLTRANSFERASE"/>
    <property type="match status" value="1"/>
</dbReference>
<dbReference type="GO" id="GO:0032259">
    <property type="term" value="P:methylation"/>
    <property type="evidence" value="ECO:0007669"/>
    <property type="project" value="UniProtKB-KW"/>
</dbReference>
<evidence type="ECO:0000259" key="1">
    <source>
        <dbReference type="Pfam" id="PF08241"/>
    </source>
</evidence>
<name>A0A3D9ZXH5_9ACTN</name>
<dbReference type="InterPro" id="IPR029063">
    <property type="entry name" value="SAM-dependent_MTases_sf"/>
</dbReference>
<evidence type="ECO:0000313" key="3">
    <source>
        <dbReference type="Proteomes" id="UP000256913"/>
    </source>
</evidence>
<dbReference type="CDD" id="cd02440">
    <property type="entry name" value="AdoMet_MTases"/>
    <property type="match status" value="1"/>
</dbReference>
<dbReference type="SUPFAM" id="SSF53335">
    <property type="entry name" value="S-adenosyl-L-methionine-dependent methyltransferases"/>
    <property type="match status" value="1"/>
</dbReference>
<comment type="caution">
    <text evidence="2">The sequence shown here is derived from an EMBL/GenBank/DDBJ whole genome shotgun (WGS) entry which is preliminary data.</text>
</comment>
<feature type="domain" description="Methyltransferase type 11" evidence="1">
    <location>
        <begin position="59"/>
        <end position="155"/>
    </location>
</feature>
<gene>
    <name evidence="2" type="ORF">DFJ67_7797</name>
</gene>
<dbReference type="Gene3D" id="3.40.50.150">
    <property type="entry name" value="Vaccinia Virus protein VP39"/>
    <property type="match status" value="1"/>
</dbReference>
<dbReference type="InterPro" id="IPR013216">
    <property type="entry name" value="Methyltransf_11"/>
</dbReference>
<reference evidence="2 3" key="1">
    <citation type="submission" date="2018-08" db="EMBL/GenBank/DDBJ databases">
        <title>Sequencing the genomes of 1000 actinobacteria strains.</title>
        <authorList>
            <person name="Klenk H.-P."/>
        </authorList>
    </citation>
    <scope>NUCLEOTIDE SEQUENCE [LARGE SCALE GENOMIC DNA]</scope>
    <source>
        <strain evidence="2 3">DSM 44099</strain>
    </source>
</reference>
<dbReference type="PANTHER" id="PTHR43591:SF78">
    <property type="entry name" value="SLR0407 PROTEIN"/>
    <property type="match status" value="1"/>
</dbReference>
<organism evidence="2 3">
    <name type="scientific">Asanoa ferruginea</name>
    <dbReference type="NCBI Taxonomy" id="53367"/>
    <lineage>
        <taxon>Bacteria</taxon>
        <taxon>Bacillati</taxon>
        <taxon>Actinomycetota</taxon>
        <taxon>Actinomycetes</taxon>
        <taxon>Micromonosporales</taxon>
        <taxon>Micromonosporaceae</taxon>
        <taxon>Asanoa</taxon>
    </lineage>
</organism>
<keyword evidence="2" id="KW-0489">Methyltransferase</keyword>
<evidence type="ECO:0000313" key="2">
    <source>
        <dbReference type="EMBL" id="REG01710.1"/>
    </source>
</evidence>
<dbReference type="RefSeq" id="WP_116074148.1">
    <property type="nucleotide sequence ID" value="NZ_BONB01000021.1"/>
</dbReference>
<dbReference type="AlphaFoldDB" id="A0A3D9ZXH5"/>